<protein>
    <submittedName>
        <fullName evidence="2">Uncharacterized protein</fullName>
    </submittedName>
</protein>
<keyword evidence="1" id="KW-0472">Membrane</keyword>
<evidence type="ECO:0000313" key="2">
    <source>
        <dbReference type="EMBL" id="BCJ37145.1"/>
    </source>
</evidence>
<keyword evidence="3" id="KW-1185">Reference proteome</keyword>
<accession>A0A7R7DT23</accession>
<dbReference type="AlphaFoldDB" id="A0A7R7DT23"/>
<feature type="transmembrane region" description="Helical" evidence="1">
    <location>
        <begin position="7"/>
        <end position="26"/>
    </location>
</feature>
<evidence type="ECO:0000256" key="1">
    <source>
        <dbReference type="SAM" id="Phobius"/>
    </source>
</evidence>
<keyword evidence="1" id="KW-1133">Transmembrane helix</keyword>
<evidence type="ECO:0000313" key="3">
    <source>
        <dbReference type="Proteomes" id="UP000611640"/>
    </source>
</evidence>
<dbReference type="KEGG" id="atl:Athai_46480"/>
<keyword evidence="1" id="KW-0812">Transmembrane</keyword>
<proteinExistence type="predicted"/>
<sequence>MSLISQLAVPTAVVASLALLIVWDAIHDDALTHRLDTLLRTVLTTVETCWLASRRKRRRNKRH</sequence>
<dbReference type="EMBL" id="AP023355">
    <property type="protein sequence ID" value="BCJ37145.1"/>
    <property type="molecule type" value="Genomic_DNA"/>
</dbReference>
<reference evidence="2 3" key="1">
    <citation type="submission" date="2020-08" db="EMBL/GenBank/DDBJ databases">
        <title>Whole genome shotgun sequence of Actinocatenispora thailandica NBRC 105041.</title>
        <authorList>
            <person name="Komaki H."/>
            <person name="Tamura T."/>
        </authorList>
    </citation>
    <scope>NUCLEOTIDE SEQUENCE [LARGE SCALE GENOMIC DNA]</scope>
    <source>
        <strain evidence="2 3">NBRC 105041</strain>
    </source>
</reference>
<organism evidence="2 3">
    <name type="scientific">Actinocatenispora thailandica</name>
    <dbReference type="NCBI Taxonomy" id="227318"/>
    <lineage>
        <taxon>Bacteria</taxon>
        <taxon>Bacillati</taxon>
        <taxon>Actinomycetota</taxon>
        <taxon>Actinomycetes</taxon>
        <taxon>Micromonosporales</taxon>
        <taxon>Micromonosporaceae</taxon>
        <taxon>Actinocatenispora</taxon>
    </lineage>
</organism>
<dbReference type="RefSeq" id="WP_203963402.1">
    <property type="nucleotide sequence ID" value="NZ_AP023355.1"/>
</dbReference>
<dbReference type="Proteomes" id="UP000611640">
    <property type="component" value="Chromosome"/>
</dbReference>
<gene>
    <name evidence="2" type="ORF">Athai_46480</name>
</gene>
<name>A0A7R7DT23_9ACTN</name>